<protein>
    <submittedName>
        <fullName evidence="1">Uncharacterized protein</fullName>
    </submittedName>
</protein>
<organism evidence="1 2">
    <name type="scientific">Spirosoma rhododendri</name>
    <dbReference type="NCBI Taxonomy" id="2728024"/>
    <lineage>
        <taxon>Bacteria</taxon>
        <taxon>Pseudomonadati</taxon>
        <taxon>Bacteroidota</taxon>
        <taxon>Cytophagia</taxon>
        <taxon>Cytophagales</taxon>
        <taxon>Cytophagaceae</taxon>
        <taxon>Spirosoma</taxon>
    </lineage>
</organism>
<dbReference type="RefSeq" id="WP_169549154.1">
    <property type="nucleotide sequence ID" value="NZ_CP051677.1"/>
</dbReference>
<dbReference type="Proteomes" id="UP000501128">
    <property type="component" value="Chromosome"/>
</dbReference>
<evidence type="ECO:0000313" key="2">
    <source>
        <dbReference type="Proteomes" id="UP000501128"/>
    </source>
</evidence>
<evidence type="ECO:0000313" key="1">
    <source>
        <dbReference type="EMBL" id="QJD77211.1"/>
    </source>
</evidence>
<accession>A0A7L5DIK0</accession>
<sequence length="102" mass="11297">MTDSEQSRYHTISVPLGQFSTRMSEVVRVAGLSGQPSMHSRLSLIHQTAKQFAIDAVQQPGAPTPTVDIDELTNPPLLDLPIDPDDEQQVIIQFSYQPNQPQ</sequence>
<dbReference type="EMBL" id="CP051677">
    <property type="protein sequence ID" value="QJD77211.1"/>
    <property type="molecule type" value="Genomic_DNA"/>
</dbReference>
<gene>
    <name evidence="1" type="ORF">HH216_01320</name>
</gene>
<proteinExistence type="predicted"/>
<keyword evidence="2" id="KW-1185">Reference proteome</keyword>
<reference evidence="1 2" key="1">
    <citation type="submission" date="2020-04" db="EMBL/GenBank/DDBJ databases">
        <title>Genome sequencing of novel species.</title>
        <authorList>
            <person name="Heo J."/>
            <person name="Kim S.-J."/>
            <person name="Kim J.-S."/>
            <person name="Hong S.-B."/>
            <person name="Kwon S.-W."/>
        </authorList>
    </citation>
    <scope>NUCLEOTIDE SEQUENCE [LARGE SCALE GENOMIC DNA]</scope>
    <source>
        <strain evidence="1 2">CJU-R4</strain>
    </source>
</reference>
<dbReference type="KEGG" id="srho:HH216_01320"/>
<dbReference type="AlphaFoldDB" id="A0A7L5DIK0"/>
<name>A0A7L5DIK0_9BACT</name>